<dbReference type="AlphaFoldDB" id="A0A0F9CV48"/>
<reference evidence="1" key="1">
    <citation type="journal article" date="2015" name="Nature">
        <title>Complex archaea that bridge the gap between prokaryotes and eukaryotes.</title>
        <authorList>
            <person name="Spang A."/>
            <person name="Saw J.H."/>
            <person name="Jorgensen S.L."/>
            <person name="Zaremba-Niedzwiedzka K."/>
            <person name="Martijn J."/>
            <person name="Lind A.E."/>
            <person name="van Eijk R."/>
            <person name="Schleper C."/>
            <person name="Guy L."/>
            <person name="Ettema T.J."/>
        </authorList>
    </citation>
    <scope>NUCLEOTIDE SEQUENCE</scope>
</reference>
<protein>
    <submittedName>
        <fullName evidence="1">Uncharacterized protein</fullName>
    </submittedName>
</protein>
<evidence type="ECO:0000313" key="1">
    <source>
        <dbReference type="EMBL" id="KKL45351.1"/>
    </source>
</evidence>
<name>A0A0F9CV48_9ZZZZ</name>
<proteinExistence type="predicted"/>
<gene>
    <name evidence="1" type="ORF">LCGC14_2356550</name>
</gene>
<organism evidence="1">
    <name type="scientific">marine sediment metagenome</name>
    <dbReference type="NCBI Taxonomy" id="412755"/>
    <lineage>
        <taxon>unclassified sequences</taxon>
        <taxon>metagenomes</taxon>
        <taxon>ecological metagenomes</taxon>
    </lineage>
</organism>
<accession>A0A0F9CV48</accession>
<dbReference type="EMBL" id="LAZR01034419">
    <property type="protein sequence ID" value="KKL45351.1"/>
    <property type="molecule type" value="Genomic_DNA"/>
</dbReference>
<sequence length="65" mass="7560">MRSICTNKPPYVLRRRKDWDTPRQTFTRPGGHTSYSFEHIKLGAQLLRQHGIEPAVTQGKTWIPV</sequence>
<comment type="caution">
    <text evidence="1">The sequence shown here is derived from an EMBL/GenBank/DDBJ whole genome shotgun (WGS) entry which is preliminary data.</text>
</comment>